<dbReference type="EC" id="5.3.1.1" evidence="2"/>
<name>A0A5Q2F9E9_9ACTN</name>
<keyword evidence="2" id="KW-0324">Glycolysis</keyword>
<dbReference type="PANTHER" id="PTHR21139:SF2">
    <property type="entry name" value="TRIOSEPHOSPHATE ISOMERASE"/>
    <property type="match status" value="1"/>
</dbReference>
<dbReference type="RefSeq" id="WP_153572053.1">
    <property type="nucleotide sequence ID" value="NZ_CP045725.1"/>
</dbReference>
<keyword evidence="4" id="KW-1185">Reference proteome</keyword>
<dbReference type="GO" id="GO:0006094">
    <property type="term" value="P:gluconeogenesis"/>
    <property type="evidence" value="ECO:0007669"/>
    <property type="project" value="UniProtKB-UniPathway"/>
</dbReference>
<dbReference type="InterPro" id="IPR035990">
    <property type="entry name" value="TIM_sf"/>
</dbReference>
<dbReference type="AlphaFoldDB" id="A0A5Q2F9E9"/>
<dbReference type="Gene3D" id="3.20.20.70">
    <property type="entry name" value="Aldolase class I"/>
    <property type="match status" value="1"/>
</dbReference>
<keyword evidence="2" id="KW-0312">Gluconeogenesis</keyword>
<dbReference type="InterPro" id="IPR000652">
    <property type="entry name" value="Triosephosphate_isomerase"/>
</dbReference>
<reference evidence="3 4" key="1">
    <citation type="submission" date="2019-10" db="EMBL/GenBank/DDBJ databases">
        <title>Genomic analysis of Raineyella sp. CBA3103.</title>
        <authorList>
            <person name="Roh S.W."/>
        </authorList>
    </citation>
    <scope>NUCLEOTIDE SEQUENCE [LARGE SCALE GENOMIC DNA]</scope>
    <source>
        <strain evidence="3 4">CBA3103</strain>
    </source>
</reference>
<dbReference type="PANTHER" id="PTHR21139">
    <property type="entry name" value="TRIOSEPHOSPHATE ISOMERASE"/>
    <property type="match status" value="1"/>
</dbReference>
<dbReference type="CDD" id="cd00311">
    <property type="entry name" value="TIM"/>
    <property type="match status" value="1"/>
</dbReference>
<organism evidence="3 4">
    <name type="scientific">Raineyella fluvialis</name>
    <dbReference type="NCBI Taxonomy" id="2662261"/>
    <lineage>
        <taxon>Bacteria</taxon>
        <taxon>Bacillati</taxon>
        <taxon>Actinomycetota</taxon>
        <taxon>Actinomycetes</taxon>
        <taxon>Propionibacteriales</taxon>
        <taxon>Propionibacteriaceae</taxon>
        <taxon>Raineyella</taxon>
    </lineage>
</organism>
<comment type="similarity">
    <text evidence="2">Belongs to the triosephosphate isomerase family.</text>
</comment>
<keyword evidence="1 2" id="KW-0413">Isomerase</keyword>
<dbReference type="UniPathway" id="UPA00109">
    <property type="reaction ID" value="UER00189"/>
</dbReference>
<protein>
    <recommendedName>
        <fullName evidence="2">Triosephosphate isomerase</fullName>
        <ecNumber evidence="2">5.3.1.1</ecNumber>
    </recommendedName>
</protein>
<evidence type="ECO:0000256" key="2">
    <source>
        <dbReference type="RuleBase" id="RU363013"/>
    </source>
</evidence>
<dbReference type="EMBL" id="CP045725">
    <property type="protein sequence ID" value="QGF23522.1"/>
    <property type="molecule type" value="Genomic_DNA"/>
</dbReference>
<evidence type="ECO:0000313" key="4">
    <source>
        <dbReference type="Proteomes" id="UP000386847"/>
    </source>
</evidence>
<comment type="pathway">
    <text evidence="2">Carbohydrate biosynthesis; gluconeogenesis.</text>
</comment>
<dbReference type="GO" id="GO:0005829">
    <property type="term" value="C:cytosol"/>
    <property type="evidence" value="ECO:0007669"/>
    <property type="project" value="TreeGrafter"/>
</dbReference>
<keyword evidence="2" id="KW-0963">Cytoplasm</keyword>
<comment type="catalytic activity">
    <reaction evidence="2">
        <text>D-glyceraldehyde 3-phosphate = dihydroxyacetone phosphate</text>
        <dbReference type="Rhea" id="RHEA:18585"/>
        <dbReference type="ChEBI" id="CHEBI:57642"/>
        <dbReference type="ChEBI" id="CHEBI:59776"/>
        <dbReference type="EC" id="5.3.1.1"/>
    </reaction>
</comment>
<dbReference type="GO" id="GO:0046166">
    <property type="term" value="P:glyceraldehyde-3-phosphate biosynthetic process"/>
    <property type="evidence" value="ECO:0007669"/>
    <property type="project" value="TreeGrafter"/>
</dbReference>
<comment type="subunit">
    <text evidence="2">Homodimer.</text>
</comment>
<dbReference type="Pfam" id="PF00121">
    <property type="entry name" value="TIM"/>
    <property type="match status" value="1"/>
</dbReference>
<dbReference type="GO" id="GO:0019563">
    <property type="term" value="P:glycerol catabolic process"/>
    <property type="evidence" value="ECO:0007669"/>
    <property type="project" value="TreeGrafter"/>
</dbReference>
<gene>
    <name evidence="3" type="ORF">Rai3103_07415</name>
</gene>
<sequence length="259" mass="26941">MSTVRSHVVLGTSLKMYFSHARTLAWAKDVAAILAAAPAVADGRVEFFVAPSFPALPEAVRILAPHPVAAQDVAAAETGAFTGEVSAGELAEIGVRLVEIGHAERRRLFRETDAEIAAKCAVVLGQGMTPVLCVGEPEAGDPSTAADVVVDQVDAALSAALPATTPRRVIVAYEPHWAIGAAEPAPAAYVQETCGIARERLLQRYPGLTLLYGGSAGPGTLTALGDAVDGLFLGRFVHDPRNLAAVIDEASALLDCFTH</sequence>
<dbReference type="SUPFAM" id="SSF51351">
    <property type="entry name" value="Triosephosphate isomerase (TIM)"/>
    <property type="match status" value="1"/>
</dbReference>
<evidence type="ECO:0000256" key="1">
    <source>
        <dbReference type="ARBA" id="ARBA00023235"/>
    </source>
</evidence>
<comment type="pathway">
    <text evidence="2">Carbohydrate degradation; glycolysis; D-glyceraldehyde 3-phosphate from glycerone phosphate: step 1/1.</text>
</comment>
<proteinExistence type="inferred from homology"/>
<dbReference type="UniPathway" id="UPA00138"/>
<evidence type="ECO:0000313" key="3">
    <source>
        <dbReference type="EMBL" id="QGF23522.1"/>
    </source>
</evidence>
<dbReference type="Proteomes" id="UP000386847">
    <property type="component" value="Chromosome"/>
</dbReference>
<comment type="subcellular location">
    <subcellularLocation>
        <location evidence="2">Cytoplasm</location>
    </subcellularLocation>
</comment>
<dbReference type="GO" id="GO:0004807">
    <property type="term" value="F:triose-phosphate isomerase activity"/>
    <property type="evidence" value="ECO:0007669"/>
    <property type="project" value="UniProtKB-EC"/>
</dbReference>
<dbReference type="InterPro" id="IPR013785">
    <property type="entry name" value="Aldolase_TIM"/>
</dbReference>
<dbReference type="GO" id="GO:0006096">
    <property type="term" value="P:glycolytic process"/>
    <property type="evidence" value="ECO:0007669"/>
    <property type="project" value="UniProtKB-UniPathway"/>
</dbReference>
<dbReference type="KEGG" id="rain:Rai3103_07415"/>
<accession>A0A5Q2F9E9</accession>
<dbReference type="PROSITE" id="PS51440">
    <property type="entry name" value="TIM_2"/>
    <property type="match status" value="1"/>
</dbReference>